<dbReference type="RefSeq" id="WP_320325297.1">
    <property type="nucleotide sequence ID" value="NZ_JALBUS010000004.1"/>
</dbReference>
<sequence length="63" mass="7131">MDYEMMRHINDMASKREVEALKPKPVKKESSKLIKSLIEIVTAAFIAAAMLYVMLAITAWCIS</sequence>
<evidence type="ECO:0000313" key="2">
    <source>
        <dbReference type="EMBL" id="MDX8416985.1"/>
    </source>
</evidence>
<keyword evidence="3" id="KW-1185">Reference proteome</keyword>
<gene>
    <name evidence="2" type="ORF">MOZ64_03895</name>
</gene>
<keyword evidence="1" id="KW-1133">Transmembrane helix</keyword>
<keyword evidence="1" id="KW-0812">Transmembrane</keyword>
<name>A0ABU4WK93_9FIRM</name>
<comment type="caution">
    <text evidence="2">The sequence shown here is derived from an EMBL/GenBank/DDBJ whole genome shotgun (WGS) entry which is preliminary data.</text>
</comment>
<dbReference type="EMBL" id="JALBUS010000004">
    <property type="protein sequence ID" value="MDX8416985.1"/>
    <property type="molecule type" value="Genomic_DNA"/>
</dbReference>
<keyword evidence="1" id="KW-0472">Membrane</keyword>
<accession>A0ABU4WK93</accession>
<organism evidence="2 3">
    <name type="scientific">Absicoccus intestinalis</name>
    <dbReference type="NCBI Taxonomy" id="2926319"/>
    <lineage>
        <taxon>Bacteria</taxon>
        <taxon>Bacillati</taxon>
        <taxon>Bacillota</taxon>
        <taxon>Erysipelotrichia</taxon>
        <taxon>Erysipelotrichales</taxon>
        <taxon>Erysipelotrichaceae</taxon>
        <taxon>Absicoccus</taxon>
    </lineage>
</organism>
<evidence type="ECO:0000313" key="3">
    <source>
        <dbReference type="Proteomes" id="UP001285244"/>
    </source>
</evidence>
<reference evidence="2 3" key="1">
    <citation type="submission" date="2022-03" db="EMBL/GenBank/DDBJ databases">
        <title>Novel taxa within the pig intestine.</title>
        <authorList>
            <person name="Wylensek D."/>
            <person name="Bishof K."/>
            <person name="Afrizal A."/>
            <person name="Clavel T."/>
        </authorList>
    </citation>
    <scope>NUCLEOTIDE SEQUENCE [LARGE SCALE GENOMIC DNA]</scope>
    <source>
        <strain evidence="2 3">Cla-KB-P134</strain>
    </source>
</reference>
<protein>
    <submittedName>
        <fullName evidence="2">Uncharacterized protein</fullName>
    </submittedName>
</protein>
<proteinExistence type="predicted"/>
<feature type="transmembrane region" description="Helical" evidence="1">
    <location>
        <begin position="37"/>
        <end position="60"/>
    </location>
</feature>
<dbReference type="Proteomes" id="UP001285244">
    <property type="component" value="Unassembled WGS sequence"/>
</dbReference>
<evidence type="ECO:0000256" key="1">
    <source>
        <dbReference type="SAM" id="Phobius"/>
    </source>
</evidence>